<evidence type="ECO:0000313" key="6">
    <source>
        <dbReference type="EMBL" id="GEN78476.1"/>
    </source>
</evidence>
<organism evidence="6 7">
    <name type="scientific">Actinotalea fermentans</name>
    <dbReference type="NCBI Taxonomy" id="43671"/>
    <lineage>
        <taxon>Bacteria</taxon>
        <taxon>Bacillati</taxon>
        <taxon>Actinomycetota</taxon>
        <taxon>Actinomycetes</taxon>
        <taxon>Micrococcales</taxon>
        <taxon>Cellulomonadaceae</taxon>
        <taxon>Actinotalea</taxon>
    </lineage>
</organism>
<dbReference type="SUPFAM" id="SSF52440">
    <property type="entry name" value="PreATP-grasp domain"/>
    <property type="match status" value="1"/>
</dbReference>
<dbReference type="AlphaFoldDB" id="A0A511YTH9"/>
<evidence type="ECO:0000259" key="5">
    <source>
        <dbReference type="PROSITE" id="PS50975"/>
    </source>
</evidence>
<keyword evidence="7" id="KW-1185">Reference proteome</keyword>
<evidence type="ECO:0000256" key="2">
    <source>
        <dbReference type="ARBA" id="ARBA00022598"/>
    </source>
</evidence>
<protein>
    <submittedName>
        <fullName evidence="6">D-alanine--D-alanine ligase</fullName>
    </submittedName>
</protein>
<dbReference type="PROSITE" id="PS50975">
    <property type="entry name" value="ATP_GRASP"/>
    <property type="match status" value="1"/>
</dbReference>
<dbReference type="OrthoDB" id="9813261at2"/>
<feature type="domain" description="ATP-grasp" evidence="5">
    <location>
        <begin position="102"/>
        <end position="310"/>
    </location>
</feature>
<dbReference type="EMBL" id="BJYK01000001">
    <property type="protein sequence ID" value="GEN78476.1"/>
    <property type="molecule type" value="Genomic_DNA"/>
</dbReference>
<dbReference type="Gene3D" id="3.40.50.20">
    <property type="match status" value="1"/>
</dbReference>
<name>A0A511YTH9_9CELL</name>
<dbReference type="PANTHER" id="PTHR23132">
    <property type="entry name" value="D-ALANINE--D-ALANINE LIGASE"/>
    <property type="match status" value="1"/>
</dbReference>
<evidence type="ECO:0000256" key="4">
    <source>
        <dbReference type="PROSITE-ProRule" id="PRU00409"/>
    </source>
</evidence>
<keyword evidence="4" id="KW-0547">Nucleotide-binding</keyword>
<dbReference type="PANTHER" id="PTHR23132:SF23">
    <property type="entry name" value="D-ALANINE--D-ALANINE LIGASE B"/>
    <property type="match status" value="1"/>
</dbReference>
<keyword evidence="4" id="KW-0067">ATP-binding</keyword>
<dbReference type="GO" id="GO:0005524">
    <property type="term" value="F:ATP binding"/>
    <property type="evidence" value="ECO:0007669"/>
    <property type="project" value="UniProtKB-UniRule"/>
</dbReference>
<dbReference type="RefSeq" id="WP_034249073.1">
    <property type="nucleotide sequence ID" value="NZ_BJYK01000001.1"/>
</dbReference>
<dbReference type="InterPro" id="IPR011095">
    <property type="entry name" value="Dala_Dala_lig_C"/>
</dbReference>
<dbReference type="SUPFAM" id="SSF56059">
    <property type="entry name" value="Glutathione synthetase ATP-binding domain-like"/>
    <property type="match status" value="1"/>
</dbReference>
<sequence>MTLERVAVIAGGLSNEREVSVRSGRRALYALAEAGVDAVLYDADESLLDKLRGDSISAAYVAVHGASGEDGSLQTALQLIGIPYVGPRPGACHLAWDKVVAKKLVTAAGLATPDWVAISARSFRELSPTRLVGAIGDRLGLPVVVKPATSGSTLGMSLVEDAAELPAALVRCFTYGSLALIEKYVPGVTLETVVIEEGGSPVALPPAAFLNPGTSPFSFEARYSADLITIEIPAPVPFDALEATAAAAVTAHQALGLRDMSRTDVIVDEAGTPWFLEAAVSPGLTETSVLPLAAAEAGRTLGTLLADLLRTAAERGPDA</sequence>
<gene>
    <name evidence="6" type="primary">ddlA</name>
    <name evidence="6" type="ORF">AFE02nite_02100</name>
</gene>
<dbReference type="Proteomes" id="UP000321484">
    <property type="component" value="Unassembled WGS sequence"/>
</dbReference>
<evidence type="ECO:0000256" key="3">
    <source>
        <dbReference type="ARBA" id="ARBA00023316"/>
    </source>
</evidence>
<dbReference type="GO" id="GO:0046872">
    <property type="term" value="F:metal ion binding"/>
    <property type="evidence" value="ECO:0007669"/>
    <property type="project" value="InterPro"/>
</dbReference>
<dbReference type="InterPro" id="IPR016185">
    <property type="entry name" value="PreATP-grasp_dom_sf"/>
</dbReference>
<accession>A0A511YTH9</accession>
<dbReference type="GO" id="GO:0071555">
    <property type="term" value="P:cell wall organization"/>
    <property type="evidence" value="ECO:0007669"/>
    <property type="project" value="UniProtKB-KW"/>
</dbReference>
<keyword evidence="3" id="KW-0961">Cell wall biogenesis/degradation</keyword>
<dbReference type="InterPro" id="IPR013815">
    <property type="entry name" value="ATP_grasp_subdomain_1"/>
</dbReference>
<evidence type="ECO:0000313" key="7">
    <source>
        <dbReference type="Proteomes" id="UP000321484"/>
    </source>
</evidence>
<comment type="similarity">
    <text evidence="1">Belongs to the D-alanine--D-alanine ligase family.</text>
</comment>
<dbReference type="Gene3D" id="3.30.1490.20">
    <property type="entry name" value="ATP-grasp fold, A domain"/>
    <property type="match status" value="1"/>
</dbReference>
<comment type="caution">
    <text evidence="6">The sequence shown here is derived from an EMBL/GenBank/DDBJ whole genome shotgun (WGS) entry which is preliminary data.</text>
</comment>
<dbReference type="GO" id="GO:0008716">
    <property type="term" value="F:D-alanine-D-alanine ligase activity"/>
    <property type="evidence" value="ECO:0007669"/>
    <property type="project" value="InterPro"/>
</dbReference>
<proteinExistence type="inferred from homology"/>
<reference evidence="6 7" key="1">
    <citation type="submission" date="2019-07" db="EMBL/GenBank/DDBJ databases">
        <title>Whole genome shotgun sequence of Actinotalea fermentans NBRC 105374.</title>
        <authorList>
            <person name="Hosoyama A."/>
            <person name="Uohara A."/>
            <person name="Ohji S."/>
            <person name="Ichikawa N."/>
        </authorList>
    </citation>
    <scope>NUCLEOTIDE SEQUENCE [LARGE SCALE GENOMIC DNA]</scope>
    <source>
        <strain evidence="6 7">NBRC 105374</strain>
    </source>
</reference>
<dbReference type="Gene3D" id="3.30.470.20">
    <property type="entry name" value="ATP-grasp fold, B domain"/>
    <property type="match status" value="1"/>
</dbReference>
<dbReference type="NCBIfam" id="NF002378">
    <property type="entry name" value="PRK01372.1"/>
    <property type="match status" value="1"/>
</dbReference>
<evidence type="ECO:0000256" key="1">
    <source>
        <dbReference type="ARBA" id="ARBA00010871"/>
    </source>
</evidence>
<keyword evidence="2 6" id="KW-0436">Ligase</keyword>
<dbReference type="Pfam" id="PF07478">
    <property type="entry name" value="Dala_Dala_lig_C"/>
    <property type="match status" value="1"/>
</dbReference>
<dbReference type="InterPro" id="IPR011761">
    <property type="entry name" value="ATP-grasp"/>
</dbReference>